<reference evidence="2" key="1">
    <citation type="journal article" date="2021" name="Nat. Commun.">
        <title>Genetic determinants of endophytism in the Arabidopsis root mycobiome.</title>
        <authorList>
            <person name="Mesny F."/>
            <person name="Miyauchi S."/>
            <person name="Thiergart T."/>
            <person name="Pickel B."/>
            <person name="Atanasova L."/>
            <person name="Karlsson M."/>
            <person name="Huettel B."/>
            <person name="Barry K.W."/>
            <person name="Haridas S."/>
            <person name="Chen C."/>
            <person name="Bauer D."/>
            <person name="Andreopoulos W."/>
            <person name="Pangilinan J."/>
            <person name="LaButti K."/>
            <person name="Riley R."/>
            <person name="Lipzen A."/>
            <person name="Clum A."/>
            <person name="Drula E."/>
            <person name="Henrissat B."/>
            <person name="Kohler A."/>
            <person name="Grigoriev I.V."/>
            <person name="Martin F.M."/>
            <person name="Hacquard S."/>
        </authorList>
    </citation>
    <scope>NUCLEOTIDE SEQUENCE</scope>
    <source>
        <strain evidence="2">MPI-CAGE-CH-0230</strain>
    </source>
</reference>
<proteinExistence type="predicted"/>
<comment type="caution">
    <text evidence="2">The sequence shown here is derived from an EMBL/GenBank/DDBJ whole genome shotgun (WGS) entry which is preliminary data.</text>
</comment>
<evidence type="ECO:0000313" key="2">
    <source>
        <dbReference type="EMBL" id="KAH7026155.1"/>
    </source>
</evidence>
<accession>A0A9P9BMC9</accession>
<feature type="region of interest" description="Disordered" evidence="1">
    <location>
        <begin position="118"/>
        <end position="155"/>
    </location>
</feature>
<gene>
    <name evidence="2" type="ORF">B0I36DRAFT_330001</name>
</gene>
<dbReference type="RefSeq" id="XP_046009372.1">
    <property type="nucleotide sequence ID" value="XM_046154785.1"/>
</dbReference>
<keyword evidence="3" id="KW-1185">Reference proteome</keyword>
<protein>
    <submittedName>
        <fullName evidence="2">Uncharacterized protein</fullName>
    </submittedName>
</protein>
<feature type="region of interest" description="Disordered" evidence="1">
    <location>
        <begin position="1"/>
        <end position="34"/>
    </location>
</feature>
<dbReference type="AlphaFoldDB" id="A0A9P9BMC9"/>
<dbReference type="EMBL" id="JAGTJQ010000008">
    <property type="protein sequence ID" value="KAH7026155.1"/>
    <property type="molecule type" value="Genomic_DNA"/>
</dbReference>
<evidence type="ECO:0000313" key="3">
    <source>
        <dbReference type="Proteomes" id="UP000756346"/>
    </source>
</evidence>
<feature type="compositionally biased region" description="Basic and acidic residues" evidence="1">
    <location>
        <begin position="25"/>
        <end position="34"/>
    </location>
</feature>
<name>A0A9P9BMC9_9PEZI</name>
<evidence type="ECO:0000256" key="1">
    <source>
        <dbReference type="SAM" id="MobiDB-lite"/>
    </source>
</evidence>
<dbReference type="GeneID" id="70184331"/>
<feature type="region of interest" description="Disordered" evidence="1">
    <location>
        <begin position="68"/>
        <end position="99"/>
    </location>
</feature>
<organism evidence="2 3">
    <name type="scientific">Microdochium trichocladiopsis</name>
    <dbReference type="NCBI Taxonomy" id="1682393"/>
    <lineage>
        <taxon>Eukaryota</taxon>
        <taxon>Fungi</taxon>
        <taxon>Dikarya</taxon>
        <taxon>Ascomycota</taxon>
        <taxon>Pezizomycotina</taxon>
        <taxon>Sordariomycetes</taxon>
        <taxon>Xylariomycetidae</taxon>
        <taxon>Xylariales</taxon>
        <taxon>Microdochiaceae</taxon>
        <taxon>Microdochium</taxon>
    </lineage>
</organism>
<feature type="compositionally biased region" description="Polar residues" evidence="1">
    <location>
        <begin position="146"/>
        <end position="155"/>
    </location>
</feature>
<dbReference type="Proteomes" id="UP000756346">
    <property type="component" value="Unassembled WGS sequence"/>
</dbReference>
<sequence>MNPRQACTLPSNADGIECPAPSRASVHDDGTSRREECLLQRNRGKTIEIDDHELPNLKPQISRNIGLKRRSCQAPHGTMARNKPLPTSSGFGRSGGGRTKAKMMLEAPITTTITITTTRTILKPRRTKAGRHESDESGGEAVQDFDTLSNAPRVG</sequence>